<keyword evidence="2" id="KW-0946">Virion</keyword>
<keyword evidence="3" id="KW-0167">Capsid protein</keyword>
<evidence type="ECO:0000313" key="3">
    <source>
        <dbReference type="EMBL" id="ANN13969.1"/>
    </source>
</evidence>
<sequence>GDAKNAEITGWLYWPFLAGYLLKTAIKTPENVKLGVVNMKERYKSFYEQVVVPECDIPTDALSALQYKMKSGTKIMHTWVGMGAQCESNEKTEIQSAGVIRFLINIQFGFHGMHGYSLFREVLIATRWSTGDAIMKMWMSPTSSALDLINTIINNYESTVKDNVVT</sequence>
<dbReference type="EMBL" id="KU660038">
    <property type="protein sequence ID" value="ANN13969.1"/>
    <property type="molecule type" value="Viral_cRNA"/>
</dbReference>
<feature type="non-terminal residue" evidence="3">
    <location>
        <position position="1"/>
    </location>
</feature>
<evidence type="ECO:0000256" key="2">
    <source>
        <dbReference type="ARBA" id="ARBA00022844"/>
    </source>
</evidence>
<protein>
    <submittedName>
        <fullName evidence="3">Coat protein</fullName>
    </submittedName>
</protein>
<dbReference type="InterPro" id="IPR004902">
    <property type="entry name" value="Rhabdo_ncap_2"/>
</dbReference>
<comment type="subcellular location">
    <subcellularLocation>
        <location evidence="1">Virion</location>
    </subcellularLocation>
</comment>
<proteinExistence type="predicted"/>
<name>A0A193BP78_9VIRU</name>
<dbReference type="Pfam" id="PF03216">
    <property type="entry name" value="Rhabdo_ncap_2"/>
    <property type="match status" value="1"/>
</dbReference>
<dbReference type="GO" id="GO:0019028">
    <property type="term" value="C:viral capsid"/>
    <property type="evidence" value="ECO:0007669"/>
    <property type="project" value="UniProtKB-KW"/>
</dbReference>
<evidence type="ECO:0000256" key="1">
    <source>
        <dbReference type="ARBA" id="ARBA00004328"/>
    </source>
</evidence>
<organism evidence="3">
    <name type="scientific">Iranian citrus ringspot virus</name>
    <dbReference type="NCBI Taxonomy" id="1662245"/>
    <lineage>
        <taxon>Viruses</taxon>
        <taxon>Riboviria</taxon>
    </lineage>
</organism>
<reference evidence="3" key="1">
    <citation type="submission" date="2016-01" db="EMBL/GenBank/DDBJ databases">
        <title>Iranian citrus ringspot virus.</title>
        <authorList>
            <person name="Sadeghi M.S."/>
            <person name="Afsharifar A."/>
            <person name="Izadpanah K."/>
            <person name="Saponari M."/>
        </authorList>
    </citation>
    <scope>NUCLEOTIDE SEQUENCE</scope>
    <source>
        <strain evidence="3">Kazerun</strain>
    </source>
</reference>
<accession>A0A193BP78</accession>
<feature type="non-terminal residue" evidence="3">
    <location>
        <position position="166"/>
    </location>
</feature>